<accession>A0ABQ9I5L3</accession>
<keyword evidence="1" id="KW-0812">Transmembrane</keyword>
<feature type="transmembrane region" description="Helical" evidence="1">
    <location>
        <begin position="107"/>
        <end position="126"/>
    </location>
</feature>
<evidence type="ECO:0000256" key="1">
    <source>
        <dbReference type="SAM" id="Phobius"/>
    </source>
</evidence>
<name>A0ABQ9I5L3_9NEOP</name>
<proteinExistence type="predicted"/>
<reference evidence="2 3" key="1">
    <citation type="submission" date="2023-02" db="EMBL/GenBank/DDBJ databases">
        <title>LHISI_Scaffold_Assembly.</title>
        <authorList>
            <person name="Stuart O.P."/>
            <person name="Cleave R."/>
            <person name="Magrath M.J.L."/>
            <person name="Mikheyev A.S."/>
        </authorList>
    </citation>
    <scope>NUCLEOTIDE SEQUENCE [LARGE SCALE GENOMIC DNA]</scope>
    <source>
        <strain evidence="2">Daus_M_001</strain>
        <tissue evidence="2">Leg muscle</tissue>
    </source>
</reference>
<keyword evidence="1" id="KW-1133">Transmembrane helix</keyword>
<keyword evidence="3" id="KW-1185">Reference proteome</keyword>
<protein>
    <submittedName>
        <fullName evidence="2">Uncharacterized protein</fullName>
    </submittedName>
</protein>
<gene>
    <name evidence="2" type="ORF">PR048_010779</name>
</gene>
<sequence>MRKDTSLGVGGMGVSPNLVLGPSVPMWGGLHSWYNSLFQWSVKPRQFALRMGPIATSNESVTMYLTIQSLINIRSVSLFITDSLDSKPDVIVVAETWLVTNLQILDFRGMTAVLHVITMVVVKWFYIKSNLKHKLLDTLDNTHYSIWIEVNIGSNGKTADIVTRFHH</sequence>
<comment type="caution">
    <text evidence="2">The sequence shown here is derived from an EMBL/GenBank/DDBJ whole genome shotgun (WGS) entry which is preliminary data.</text>
</comment>
<feature type="non-terminal residue" evidence="2">
    <location>
        <position position="167"/>
    </location>
</feature>
<dbReference type="EMBL" id="JARBHB010000003">
    <property type="protein sequence ID" value="KAJ8891263.1"/>
    <property type="molecule type" value="Genomic_DNA"/>
</dbReference>
<organism evidence="2 3">
    <name type="scientific">Dryococelus australis</name>
    <dbReference type="NCBI Taxonomy" id="614101"/>
    <lineage>
        <taxon>Eukaryota</taxon>
        <taxon>Metazoa</taxon>
        <taxon>Ecdysozoa</taxon>
        <taxon>Arthropoda</taxon>
        <taxon>Hexapoda</taxon>
        <taxon>Insecta</taxon>
        <taxon>Pterygota</taxon>
        <taxon>Neoptera</taxon>
        <taxon>Polyneoptera</taxon>
        <taxon>Phasmatodea</taxon>
        <taxon>Verophasmatodea</taxon>
        <taxon>Anareolatae</taxon>
        <taxon>Phasmatidae</taxon>
        <taxon>Eurycanthinae</taxon>
        <taxon>Dryococelus</taxon>
    </lineage>
</organism>
<evidence type="ECO:0000313" key="3">
    <source>
        <dbReference type="Proteomes" id="UP001159363"/>
    </source>
</evidence>
<dbReference type="Proteomes" id="UP001159363">
    <property type="component" value="Chromosome 3"/>
</dbReference>
<keyword evidence="1" id="KW-0472">Membrane</keyword>
<evidence type="ECO:0000313" key="2">
    <source>
        <dbReference type="EMBL" id="KAJ8891263.1"/>
    </source>
</evidence>